<organism evidence="2 3">
    <name type="scientific">Streptomyces zinciresistens K42</name>
    <dbReference type="NCBI Taxonomy" id="700597"/>
    <lineage>
        <taxon>Bacteria</taxon>
        <taxon>Bacillati</taxon>
        <taxon>Actinomycetota</taxon>
        <taxon>Actinomycetes</taxon>
        <taxon>Kitasatosporales</taxon>
        <taxon>Streptomycetaceae</taxon>
        <taxon>Streptomyces</taxon>
    </lineage>
</organism>
<dbReference type="RefSeq" id="WP_007497956.1">
    <property type="nucleotide sequence ID" value="NZ_AGBF01000073.1"/>
</dbReference>
<feature type="transmembrane region" description="Helical" evidence="1">
    <location>
        <begin position="44"/>
        <end position="64"/>
    </location>
</feature>
<dbReference type="Proteomes" id="UP000004217">
    <property type="component" value="Unassembled WGS sequence"/>
</dbReference>
<feature type="transmembrane region" description="Helical" evidence="1">
    <location>
        <begin position="117"/>
        <end position="138"/>
    </location>
</feature>
<accession>G2GEZ7</accession>
<keyword evidence="3" id="KW-1185">Reference proteome</keyword>
<sequence>MPRTAYRPTSAHPHRWCRKLHRATAVFVCLGLVLSMTFGSLPLWLLVVMTLAALLAIVIVAAGTDLRGLDRQRAHSAPLVVRPGWAAAAVVADMAGLFLAVRYVLNFSAYQTDLNWTVAAGFTAVAAGTAWAVLYTVLHIKAVAPAQERDAA</sequence>
<dbReference type="EMBL" id="AGBF01000073">
    <property type="protein sequence ID" value="EGX57938.1"/>
    <property type="molecule type" value="Genomic_DNA"/>
</dbReference>
<gene>
    <name evidence="2" type="ORF">SZN_20402</name>
</gene>
<dbReference type="AlphaFoldDB" id="G2GEZ7"/>
<protein>
    <submittedName>
        <fullName evidence="2">Uncharacterized protein</fullName>
    </submittedName>
</protein>
<feature type="transmembrane region" description="Helical" evidence="1">
    <location>
        <begin position="85"/>
        <end position="105"/>
    </location>
</feature>
<evidence type="ECO:0000313" key="3">
    <source>
        <dbReference type="Proteomes" id="UP000004217"/>
    </source>
</evidence>
<keyword evidence="1" id="KW-0472">Membrane</keyword>
<name>G2GEZ7_9ACTN</name>
<proteinExistence type="predicted"/>
<comment type="caution">
    <text evidence="2">The sequence shown here is derived from an EMBL/GenBank/DDBJ whole genome shotgun (WGS) entry which is preliminary data.</text>
</comment>
<evidence type="ECO:0000313" key="2">
    <source>
        <dbReference type="EMBL" id="EGX57938.1"/>
    </source>
</evidence>
<keyword evidence="1" id="KW-0812">Transmembrane</keyword>
<keyword evidence="1" id="KW-1133">Transmembrane helix</keyword>
<evidence type="ECO:0000256" key="1">
    <source>
        <dbReference type="SAM" id="Phobius"/>
    </source>
</evidence>
<feature type="transmembrane region" description="Helical" evidence="1">
    <location>
        <begin position="20"/>
        <end position="38"/>
    </location>
</feature>
<dbReference type="PATRIC" id="fig|700597.3.peg.4002"/>
<dbReference type="OrthoDB" id="9840227at2"/>
<reference evidence="2 3" key="1">
    <citation type="submission" date="2011-08" db="EMBL/GenBank/DDBJ databases">
        <authorList>
            <person name="Lin Y."/>
            <person name="Hao X."/>
            <person name="Johnstone L."/>
            <person name="Miller S.J."/>
            <person name="Wei G."/>
            <person name="Rensing C."/>
        </authorList>
    </citation>
    <scope>NUCLEOTIDE SEQUENCE [LARGE SCALE GENOMIC DNA]</scope>
    <source>
        <strain evidence="2 3">K42</strain>
    </source>
</reference>